<feature type="transmembrane region" description="Helical" evidence="2">
    <location>
        <begin position="373"/>
        <end position="393"/>
    </location>
</feature>
<evidence type="ECO:0000313" key="3">
    <source>
        <dbReference type="EMBL" id="ACZ29186.1"/>
    </source>
</evidence>
<feature type="region of interest" description="Disordered" evidence="1">
    <location>
        <begin position="1"/>
        <end position="27"/>
    </location>
</feature>
<dbReference type="Proteomes" id="UP000002255">
    <property type="component" value="Chromosome"/>
</dbReference>
<keyword evidence="2" id="KW-1133">Transmembrane helix</keyword>
<keyword evidence="2" id="KW-0472">Membrane</keyword>
<name>D1BU22_XYLCX</name>
<organism evidence="3 4">
    <name type="scientific">Xylanimonas cellulosilytica (strain DSM 15894 / JCM 12276 / CECT 5975 / KCTC 9989 / LMG 20990 / NBRC 107835 / XIL07)</name>
    <dbReference type="NCBI Taxonomy" id="446471"/>
    <lineage>
        <taxon>Bacteria</taxon>
        <taxon>Bacillati</taxon>
        <taxon>Actinomycetota</taxon>
        <taxon>Actinomycetes</taxon>
        <taxon>Micrococcales</taxon>
        <taxon>Promicromonosporaceae</taxon>
        <taxon>Xylanimonas</taxon>
    </lineage>
</organism>
<dbReference type="RefSeq" id="WP_012876931.1">
    <property type="nucleotide sequence ID" value="NC_013530.1"/>
</dbReference>
<proteinExistence type="predicted"/>
<evidence type="ECO:0000313" key="4">
    <source>
        <dbReference type="Proteomes" id="UP000002255"/>
    </source>
</evidence>
<feature type="transmembrane region" description="Helical" evidence="2">
    <location>
        <begin position="466"/>
        <end position="486"/>
    </location>
</feature>
<feature type="transmembrane region" description="Helical" evidence="2">
    <location>
        <begin position="328"/>
        <end position="347"/>
    </location>
</feature>
<evidence type="ECO:0000256" key="2">
    <source>
        <dbReference type="SAM" id="Phobius"/>
    </source>
</evidence>
<dbReference type="AlphaFoldDB" id="D1BU22"/>
<reference evidence="4" key="1">
    <citation type="submission" date="2009-11" db="EMBL/GenBank/DDBJ databases">
        <title>The complete chromosome of Xylanimonas cellulosilytica DSM 15894.</title>
        <authorList>
            <consortium name="US DOE Joint Genome Institute (JGI-PGF)"/>
            <person name="Lucas S."/>
            <person name="Copeland A."/>
            <person name="Lapidus A."/>
            <person name="Glavina del Rio T."/>
            <person name="Dalin E."/>
            <person name="Tice H."/>
            <person name="Bruce D."/>
            <person name="Goodwin L."/>
            <person name="Pitluck S."/>
            <person name="Kyrpides N."/>
            <person name="Mavromatis K."/>
            <person name="Ivanova N."/>
            <person name="Mikhailova N."/>
            <person name="Foster B."/>
            <person name="Clum A."/>
            <person name="Brettin T."/>
            <person name="Detter J.C."/>
            <person name="Han C."/>
            <person name="Larimer F."/>
            <person name="Land M."/>
            <person name="Hauser L."/>
            <person name="Markowitz V."/>
            <person name="Cheng J.F."/>
            <person name="Hugenholtz P."/>
            <person name="Woyke T."/>
            <person name="Wu D."/>
            <person name="Gehrich-Schroeter G."/>
            <person name="Schneider S."/>
            <person name="Pukall S.R."/>
            <person name="Klenk H.P."/>
            <person name="Eisen J.A."/>
        </authorList>
    </citation>
    <scope>NUCLEOTIDE SEQUENCE [LARGE SCALE GENOMIC DNA]</scope>
    <source>
        <strain evidence="4">DSM 15894 / CECT 5975 / LMG 20990 / XIL07</strain>
    </source>
</reference>
<feature type="transmembrane region" description="Helical" evidence="2">
    <location>
        <begin position="51"/>
        <end position="73"/>
    </location>
</feature>
<dbReference type="OrthoDB" id="2014935at2"/>
<feature type="transmembrane region" description="Helical" evidence="2">
    <location>
        <begin position="269"/>
        <end position="289"/>
    </location>
</feature>
<gene>
    <name evidence="3" type="ordered locus">Xcel_0146</name>
</gene>
<evidence type="ECO:0000256" key="1">
    <source>
        <dbReference type="SAM" id="MobiDB-lite"/>
    </source>
</evidence>
<feature type="transmembrane region" description="Helical" evidence="2">
    <location>
        <begin position="155"/>
        <end position="181"/>
    </location>
</feature>
<feature type="transmembrane region" description="Helical" evidence="2">
    <location>
        <begin position="536"/>
        <end position="557"/>
    </location>
</feature>
<feature type="transmembrane region" description="Helical" evidence="2">
    <location>
        <begin position="421"/>
        <end position="446"/>
    </location>
</feature>
<feature type="transmembrane region" description="Helical" evidence="2">
    <location>
        <begin position="493"/>
        <end position="516"/>
    </location>
</feature>
<keyword evidence="2" id="KW-0812">Transmembrane</keyword>
<dbReference type="STRING" id="446471.Xcel_0146"/>
<evidence type="ECO:0008006" key="5">
    <source>
        <dbReference type="Google" id="ProtNLM"/>
    </source>
</evidence>
<accession>D1BU22</accession>
<dbReference type="EMBL" id="CP001821">
    <property type="protein sequence ID" value="ACZ29186.1"/>
    <property type="molecule type" value="Genomic_DNA"/>
</dbReference>
<feature type="transmembrane region" description="Helical" evidence="2">
    <location>
        <begin position="114"/>
        <end position="134"/>
    </location>
</feature>
<protein>
    <recommendedName>
        <fullName evidence="5">Exporter of polyketide antibiotics-like protein</fullName>
    </recommendedName>
</protein>
<dbReference type="HOGENOM" id="CLU_036785_2_0_11"/>
<keyword evidence="4" id="KW-1185">Reference proteome</keyword>
<feature type="transmembrane region" description="Helical" evidence="2">
    <location>
        <begin position="187"/>
        <end position="208"/>
    </location>
</feature>
<feature type="transmembrane region" description="Helical" evidence="2">
    <location>
        <begin position="220"/>
        <end position="239"/>
    </location>
</feature>
<dbReference type="eggNOG" id="COG3559">
    <property type="taxonomic scope" value="Bacteria"/>
</dbReference>
<sequence>MTAVVDQGGGFDKLNHRGAPNHRDALDHRGNELTGTWALVRFNLRRDRRRITIWTLSIAALYVYCATAFATLFEDTAEQIARANIMRTPASVLMTGPGFGLDHYWFGAMMANELLLWLAGTLGLMSILFVVRYTRAEEESSRSELIRSSVVGRHAPAVAAYLTVVLVNALIAVVTFPILLTGAQGDVVGSVVFVLGCALVALCFGAVASVTAQVTEHSRGATGMAVAVLLAAVLVRGIGDIPRVGGTPLSWFSPIAWAQQTRVFVDLRWWPLLLTVAFIVAALILASVLGTSRDFGAGLVAAKPGRADAKASLRSPVALVWRQQRTAFWWWLLGIGLMFLAIGTYLVDVDDLFGDLVAQNPALADIFGREDMVGSFVQIMMLFGALCAAGYGISGIGRARTEETDNRTEALLATPVSRPRWTVAAFGVPVLCGAVLIMAAVVAVYLGGMSAGFDGPGIGKYLAAGAVYLPAFLAVVGLSAALFAWVPRLMALAWIPVAWGIVDGMFGDVIDAPTWLRALNPFRHVPNPMATAAQDYTPLLWLGVLAVVLFAVAFAGFRRRDVPTV</sequence>
<dbReference type="KEGG" id="xce:Xcel_0146"/>
<reference evidence="3 4" key="2">
    <citation type="journal article" date="2010" name="Stand. Genomic Sci.">
        <title>Complete genome sequence of Xylanimonas cellulosilytica type strain (XIL07).</title>
        <authorList>
            <person name="Foster B."/>
            <person name="Pukall R."/>
            <person name="Abt B."/>
            <person name="Nolan M."/>
            <person name="Glavina Del Rio T."/>
            <person name="Chen F."/>
            <person name="Lucas S."/>
            <person name="Tice H."/>
            <person name="Pitluck S."/>
            <person name="Cheng J.-F."/>
            <person name="Chertkov O."/>
            <person name="Brettin T."/>
            <person name="Han C."/>
            <person name="Detter J.C."/>
            <person name="Bruce D."/>
            <person name="Goodwin L."/>
            <person name="Ivanova N."/>
            <person name="Mavromatis K."/>
            <person name="Pati A."/>
            <person name="Mikhailova N."/>
            <person name="Chen A."/>
            <person name="Palaniappan K."/>
            <person name="Land M."/>
            <person name="Hauser L."/>
            <person name="Chang Y.-J."/>
            <person name="Jeffries C.D."/>
            <person name="Chain P."/>
            <person name="Rohde M."/>
            <person name="Goeker M."/>
            <person name="Bristow J."/>
            <person name="Eisen J.A."/>
            <person name="Markowitz V."/>
            <person name="Hugenholtz P."/>
            <person name="Kyrpides N.C."/>
            <person name="Klenk H.-P."/>
            <person name="Lapidus A."/>
        </authorList>
    </citation>
    <scope>NUCLEOTIDE SEQUENCE [LARGE SCALE GENOMIC DNA]</scope>
    <source>
        <strain evidence="4">DSM 15894 / CECT 5975 / LMG 20990 / XIL07</strain>
    </source>
</reference>